<dbReference type="AlphaFoldDB" id="A0A0K0GFK7"/>
<evidence type="ECO:0000313" key="1">
    <source>
        <dbReference type="EMBL" id="ACD56855.1"/>
    </source>
</evidence>
<dbReference type="HOGENOM" id="CLU_3223919_0_0_6"/>
<evidence type="ECO:0000313" key="2">
    <source>
        <dbReference type="Proteomes" id="UP000001740"/>
    </source>
</evidence>
<protein>
    <submittedName>
        <fullName evidence="1">Uncharacterized protein</fullName>
    </submittedName>
</protein>
<name>A0A0K0GFK7_XANOP</name>
<dbReference type="Proteomes" id="UP000001740">
    <property type="component" value="Chromosome"/>
</dbReference>
<dbReference type="EMBL" id="CP000967">
    <property type="protein sequence ID" value="ACD56855.1"/>
    <property type="molecule type" value="Genomic_DNA"/>
</dbReference>
<dbReference type="KEGG" id="xop:PXO_05429"/>
<gene>
    <name evidence="1" type="ordered locus">PXO_05429</name>
</gene>
<organism evidence="1 2">
    <name type="scientific">Xanthomonas oryzae pv. oryzae (strain PXO99A)</name>
    <dbReference type="NCBI Taxonomy" id="360094"/>
    <lineage>
        <taxon>Bacteria</taxon>
        <taxon>Pseudomonadati</taxon>
        <taxon>Pseudomonadota</taxon>
        <taxon>Gammaproteobacteria</taxon>
        <taxon>Lysobacterales</taxon>
        <taxon>Lysobacteraceae</taxon>
        <taxon>Xanthomonas</taxon>
    </lineage>
</organism>
<accession>A0A0K0GFK7</accession>
<sequence>MVLTLPSVLLWMVTMWRLLVTRSHRVAPVALGASVPGRSRRSGA</sequence>
<proteinExistence type="predicted"/>
<reference evidence="1 2" key="1">
    <citation type="journal article" date="2008" name="BMC Genomics">
        <title>Genome sequence and rapid evolution of the rice pathogen Xanthomonas oryzae pv. oryzae PXO99A.</title>
        <authorList>
            <person name="Salzberg S.L."/>
            <person name="Sommer D.D."/>
            <person name="Schatz M.C."/>
            <person name="Phillippy A.M."/>
            <person name="Rabinowicz P.D."/>
            <person name="Tsuge S."/>
            <person name="Furutani A."/>
            <person name="Ochiai H."/>
            <person name="Delcher A.L."/>
            <person name="Kelley D."/>
            <person name="Madupu R."/>
            <person name="Puiu D."/>
            <person name="Radune D."/>
            <person name="Shumway M."/>
            <person name="Trapnell C."/>
            <person name="Aparna G."/>
            <person name="Jha G."/>
            <person name="Pandey A."/>
            <person name="Patil P.B."/>
            <person name="Ishihara H."/>
            <person name="Meyer D.F."/>
            <person name="Szurek B."/>
            <person name="Verdier V."/>
            <person name="Koebnik R."/>
            <person name="Dow J.M."/>
            <person name="Ryan R.P."/>
            <person name="Hirata H."/>
            <person name="Tsuyumu S."/>
            <person name="Won Lee S."/>
            <person name="Seo Y.S."/>
            <person name="Sriariyanum M."/>
            <person name="Ronald P.C."/>
            <person name="Sonti R.V."/>
            <person name="Van Sluys M.A."/>
            <person name="Leach J.E."/>
            <person name="White F.F."/>
            <person name="Bogdanove A.J."/>
        </authorList>
    </citation>
    <scope>NUCLEOTIDE SEQUENCE [LARGE SCALE GENOMIC DNA]</scope>
    <source>
        <strain evidence="1 2">PXO99A</strain>
    </source>
</reference>